<organism evidence="1 2">
    <name type="scientific">Banduia mediterranea</name>
    <dbReference type="NCBI Taxonomy" id="3075609"/>
    <lineage>
        <taxon>Bacteria</taxon>
        <taxon>Pseudomonadati</taxon>
        <taxon>Pseudomonadota</taxon>
        <taxon>Gammaproteobacteria</taxon>
        <taxon>Nevskiales</taxon>
        <taxon>Algiphilaceae</taxon>
        <taxon>Banduia</taxon>
    </lineage>
</organism>
<feature type="non-terminal residue" evidence="1">
    <location>
        <position position="1"/>
    </location>
</feature>
<dbReference type="Proteomes" id="UP001254608">
    <property type="component" value="Unassembled WGS sequence"/>
</dbReference>
<dbReference type="RefSeq" id="WP_311366715.1">
    <property type="nucleotide sequence ID" value="NZ_JAVRIC010000060.1"/>
</dbReference>
<name>A0ABU2WN59_9GAMM</name>
<sequence length="240" mass="27227">TGLLCFDFNQFADEIEENRFDFGATAATLGTTLGIGTMPKTPSELRGFGPRSQLNPYTSQLSRNSTRLGSRALREFGRTTAGIALSTAATAALVFEGFYDLSVDRPSGNQRDVFRRRLRVQVMVDTMREQEQMIRERALLRVARLFRIPVEELRPDHTFGIDLKPSFVSDFRRNEFDQIDDDIHDVADRAVAKEFKSGKLVIRTVGDYCDHLVRCSRTKPKDVERIFELDEKRGSRSAPA</sequence>
<evidence type="ECO:0000313" key="1">
    <source>
        <dbReference type="EMBL" id="MDT0499305.1"/>
    </source>
</evidence>
<proteinExistence type="predicted"/>
<evidence type="ECO:0000313" key="2">
    <source>
        <dbReference type="Proteomes" id="UP001254608"/>
    </source>
</evidence>
<reference evidence="1 2" key="1">
    <citation type="submission" date="2023-09" db="EMBL/GenBank/DDBJ databases">
        <authorList>
            <person name="Rey-Velasco X."/>
        </authorList>
    </citation>
    <scope>NUCLEOTIDE SEQUENCE [LARGE SCALE GENOMIC DNA]</scope>
    <source>
        <strain evidence="1 2">W345</strain>
    </source>
</reference>
<gene>
    <name evidence="1" type="ORF">RM530_18345</name>
</gene>
<dbReference type="EMBL" id="JAVRIC010000060">
    <property type="protein sequence ID" value="MDT0499305.1"/>
    <property type="molecule type" value="Genomic_DNA"/>
</dbReference>
<comment type="caution">
    <text evidence="1">The sequence shown here is derived from an EMBL/GenBank/DDBJ whole genome shotgun (WGS) entry which is preliminary data.</text>
</comment>
<keyword evidence="2" id="KW-1185">Reference proteome</keyword>
<accession>A0ABU2WN59</accession>
<protein>
    <submittedName>
        <fullName evidence="1">Uncharacterized protein</fullName>
    </submittedName>
</protein>